<evidence type="ECO:0000313" key="8">
    <source>
        <dbReference type="Proteomes" id="UP000262917"/>
    </source>
</evidence>
<comment type="caution">
    <text evidence="6">Lacks conserved residue(s) required for the propagation of feature annotation.</text>
</comment>
<dbReference type="RefSeq" id="WP_117203518.1">
    <property type="nucleotide sequence ID" value="NZ_JBHTBK010000045.1"/>
</dbReference>
<dbReference type="Pfam" id="PF02104">
    <property type="entry name" value="SURF1"/>
    <property type="match status" value="1"/>
</dbReference>
<dbReference type="PANTHER" id="PTHR23427:SF2">
    <property type="entry name" value="SURFEIT LOCUS PROTEIN 1"/>
    <property type="match status" value="1"/>
</dbReference>
<dbReference type="OrthoDB" id="9789940at2"/>
<keyword evidence="6" id="KW-1003">Cell membrane</keyword>
<protein>
    <recommendedName>
        <fullName evidence="6">SURF1-like protein</fullName>
    </recommendedName>
</protein>
<dbReference type="AlphaFoldDB" id="A0A372DHR2"/>
<gene>
    <name evidence="7" type="ORF">D0Y53_11780</name>
</gene>
<dbReference type="PROSITE" id="PS50895">
    <property type="entry name" value="SURF1"/>
    <property type="match status" value="1"/>
</dbReference>
<accession>A0A372DHR2</accession>
<evidence type="ECO:0000256" key="3">
    <source>
        <dbReference type="ARBA" id="ARBA00022692"/>
    </source>
</evidence>
<evidence type="ECO:0000256" key="6">
    <source>
        <dbReference type="RuleBase" id="RU363076"/>
    </source>
</evidence>
<evidence type="ECO:0000256" key="5">
    <source>
        <dbReference type="ARBA" id="ARBA00023136"/>
    </source>
</evidence>
<evidence type="ECO:0000256" key="1">
    <source>
        <dbReference type="ARBA" id="ARBA00004370"/>
    </source>
</evidence>
<dbReference type="PANTHER" id="PTHR23427">
    <property type="entry name" value="SURFEIT LOCUS PROTEIN"/>
    <property type="match status" value="1"/>
</dbReference>
<feature type="transmembrane region" description="Helical" evidence="6">
    <location>
        <begin position="215"/>
        <end position="237"/>
    </location>
</feature>
<dbReference type="GO" id="GO:0005886">
    <property type="term" value="C:plasma membrane"/>
    <property type="evidence" value="ECO:0007669"/>
    <property type="project" value="UniProtKB-SubCell"/>
</dbReference>
<keyword evidence="8" id="KW-1185">Reference proteome</keyword>
<dbReference type="EMBL" id="QVPD01000015">
    <property type="protein sequence ID" value="RFP59110.1"/>
    <property type="molecule type" value="Genomic_DNA"/>
</dbReference>
<evidence type="ECO:0000313" key="7">
    <source>
        <dbReference type="EMBL" id="RFP59110.1"/>
    </source>
</evidence>
<dbReference type="Proteomes" id="UP000262917">
    <property type="component" value="Unassembled WGS sequence"/>
</dbReference>
<comment type="subcellular location">
    <subcellularLocation>
        <location evidence="6">Cell membrane</location>
        <topology evidence="6">Multi-pass membrane protein</topology>
    </subcellularLocation>
    <subcellularLocation>
        <location evidence="1">Membrane</location>
    </subcellularLocation>
</comment>
<dbReference type="InterPro" id="IPR045214">
    <property type="entry name" value="Surf1/Surf4"/>
</dbReference>
<comment type="similarity">
    <text evidence="2 6">Belongs to the SURF1 family.</text>
</comment>
<evidence type="ECO:0000256" key="4">
    <source>
        <dbReference type="ARBA" id="ARBA00022989"/>
    </source>
</evidence>
<keyword evidence="4 6" id="KW-1133">Transmembrane helix</keyword>
<proteinExistence type="inferred from homology"/>
<evidence type="ECO:0000256" key="2">
    <source>
        <dbReference type="ARBA" id="ARBA00007165"/>
    </source>
</evidence>
<reference evidence="7 8" key="1">
    <citation type="submission" date="2018-08" db="EMBL/GenBank/DDBJ databases">
        <title>Lysobacter weifangensis sp. nov., a new member of the family 'Xanthomonadaceae', isolated from soil in a farmland.</title>
        <authorList>
            <person name="Zhao H."/>
        </authorList>
    </citation>
    <scope>NUCLEOTIDE SEQUENCE [LARGE SCALE GENOMIC DNA]</scope>
    <source>
        <strain evidence="7 8">WF-2</strain>
    </source>
</reference>
<name>A0A372DHR2_9GAMM</name>
<organism evidence="7 8">
    <name type="scientific">Cognatiluteimonas weifangensis</name>
    <dbReference type="NCBI Taxonomy" id="2303539"/>
    <lineage>
        <taxon>Bacteria</taxon>
        <taxon>Pseudomonadati</taxon>
        <taxon>Pseudomonadota</taxon>
        <taxon>Gammaproteobacteria</taxon>
        <taxon>Lysobacterales</taxon>
        <taxon>Lysobacteraceae</taxon>
        <taxon>Cognatiluteimonas</taxon>
    </lineage>
</organism>
<dbReference type="InterPro" id="IPR002994">
    <property type="entry name" value="Surf1/Shy1"/>
</dbReference>
<sequence>MSVCRNIVFGWALALLAIALFTRLGLWQLQRMQQKQAMLAAVAGVLQARQPQPLAVAADPQRRAGYDWSAGRGHFLAAPAVLLDNQSREERAGVRAYRVFQPAVGTPLLVELGWLPLPGDRRLPAVPRPAGEWQLAGLLTPPPAAGLGGGAALARADGALLTLALDPPTLRRALDLPALAPRVLKLDPAQALDAGPGYVRDLDILPNTLPPERHLGYAVQWFALAAAVLVTALVLSLRRHGARARRAGMR</sequence>
<comment type="caution">
    <text evidence="7">The sequence shown here is derived from an EMBL/GenBank/DDBJ whole genome shotgun (WGS) entry which is preliminary data.</text>
</comment>
<keyword evidence="5 6" id="KW-0472">Membrane</keyword>
<dbReference type="CDD" id="cd06662">
    <property type="entry name" value="SURF1"/>
    <property type="match status" value="1"/>
</dbReference>
<keyword evidence="3 6" id="KW-0812">Transmembrane</keyword>